<keyword evidence="4" id="KW-0813">Transport</keyword>
<sequence length="522" mass="58365">MSSAVPSRDQISSPVRPPHTRQDDAQLQSLQSLSTHIKLLLDAPEHIWRLLERKQYLRAAWLFLLARVVHRALINDDADNEETWESHGIDVEEQFPLVQRQWETVSQFRSQITHKATLALREHTMSSTDVCATLLTLYFLDSRPLVDTLSVLLAQRRRTLTSVLSTPSTDNASNGSAHQQKAHSNSKRSKIRKPIVQHVKGRLQAVLGVVSDTVSTARDTFQDDLAPHQQSMIRRALTFVQSNSSSSSADVLPNDLQLTTPGLLTDLPSSTHFLYLPPNIKAYKPYIDLSSSSAVVQQPSLHTKVQDWFDGAMQDFSAAAETWLEDLGTIEEVWRVRKLLLKWLRSRSGLLEAESVHIRTTLDALYRKRVSQLWGAGLANLNREFQNKLSSVVDNLEDPENEGSTIMDAFTAIPSLDVPRSSGIALPEVNAFHKYKMTIRRHLSGRTSLLDRVLEALEAPVVDLRGSLDVIRSDKDDFEGSITSILADYCQEANKSCSRISDVLSSTLSSLSDNAGKKGLYV</sequence>
<evidence type="ECO:0000256" key="8">
    <source>
        <dbReference type="SAM" id="MobiDB-lite"/>
    </source>
</evidence>
<comment type="subcellular location">
    <subcellularLocation>
        <location evidence="1">Golgi apparatus membrane</location>
        <topology evidence="1">Peripheral membrane protein</topology>
    </subcellularLocation>
</comment>
<gene>
    <name evidence="9" type="ORF">OE88DRAFT_44417</name>
</gene>
<keyword evidence="6" id="KW-0333">Golgi apparatus</keyword>
<evidence type="ECO:0000256" key="6">
    <source>
        <dbReference type="ARBA" id="ARBA00023034"/>
    </source>
</evidence>
<protein>
    <recommendedName>
        <fullName evidence="3">Conserved oligomeric Golgi complex subunit 1</fullName>
    </recommendedName>
</protein>
<dbReference type="AlphaFoldDB" id="A0A5C3NKI7"/>
<evidence type="ECO:0000256" key="3">
    <source>
        <dbReference type="ARBA" id="ARBA00020978"/>
    </source>
</evidence>
<evidence type="ECO:0000256" key="7">
    <source>
        <dbReference type="ARBA" id="ARBA00023136"/>
    </source>
</evidence>
<keyword evidence="5" id="KW-0653">Protein transport</keyword>
<dbReference type="PANTHER" id="PTHR31658">
    <property type="entry name" value="CONSERVED OLIGOMERIC GOLGI COMPLEX SUBUNIT 1"/>
    <property type="match status" value="1"/>
</dbReference>
<dbReference type="GO" id="GO:0017119">
    <property type="term" value="C:Golgi transport complex"/>
    <property type="evidence" value="ECO:0007669"/>
    <property type="project" value="InterPro"/>
</dbReference>
<evidence type="ECO:0000256" key="2">
    <source>
        <dbReference type="ARBA" id="ARBA00006653"/>
    </source>
</evidence>
<dbReference type="STRING" id="5364.A0A5C3NKI7"/>
<name>A0A5C3NKI7_9AGAM</name>
<evidence type="ECO:0000256" key="5">
    <source>
        <dbReference type="ARBA" id="ARBA00022927"/>
    </source>
</evidence>
<dbReference type="EMBL" id="ML213503">
    <property type="protein sequence ID" value="TFK56658.1"/>
    <property type="molecule type" value="Genomic_DNA"/>
</dbReference>
<dbReference type="GO" id="GO:0015031">
    <property type="term" value="P:protein transport"/>
    <property type="evidence" value="ECO:0007669"/>
    <property type="project" value="UniProtKB-KW"/>
</dbReference>
<comment type="similarity">
    <text evidence="2">Belongs to the COG1 family.</text>
</comment>
<dbReference type="GO" id="GO:0000139">
    <property type="term" value="C:Golgi membrane"/>
    <property type="evidence" value="ECO:0007669"/>
    <property type="project" value="UniProtKB-SubCell"/>
</dbReference>
<feature type="compositionally biased region" description="Polar residues" evidence="8">
    <location>
        <begin position="164"/>
        <end position="179"/>
    </location>
</feature>
<dbReference type="OrthoDB" id="46189at2759"/>
<feature type="compositionally biased region" description="Polar residues" evidence="8">
    <location>
        <begin position="1"/>
        <end position="13"/>
    </location>
</feature>
<feature type="region of interest" description="Disordered" evidence="8">
    <location>
        <begin position="1"/>
        <end position="23"/>
    </location>
</feature>
<feature type="compositionally biased region" description="Basic residues" evidence="8">
    <location>
        <begin position="180"/>
        <end position="192"/>
    </location>
</feature>
<keyword evidence="10" id="KW-1185">Reference proteome</keyword>
<evidence type="ECO:0000256" key="4">
    <source>
        <dbReference type="ARBA" id="ARBA00022448"/>
    </source>
</evidence>
<organism evidence="9 10">
    <name type="scientific">Heliocybe sulcata</name>
    <dbReference type="NCBI Taxonomy" id="5364"/>
    <lineage>
        <taxon>Eukaryota</taxon>
        <taxon>Fungi</taxon>
        <taxon>Dikarya</taxon>
        <taxon>Basidiomycota</taxon>
        <taxon>Agaricomycotina</taxon>
        <taxon>Agaricomycetes</taxon>
        <taxon>Gloeophyllales</taxon>
        <taxon>Gloeophyllaceae</taxon>
        <taxon>Heliocybe</taxon>
    </lineage>
</organism>
<reference evidence="9 10" key="1">
    <citation type="journal article" date="2019" name="Nat. Ecol. Evol.">
        <title>Megaphylogeny resolves global patterns of mushroom evolution.</title>
        <authorList>
            <person name="Varga T."/>
            <person name="Krizsan K."/>
            <person name="Foldi C."/>
            <person name="Dima B."/>
            <person name="Sanchez-Garcia M."/>
            <person name="Sanchez-Ramirez S."/>
            <person name="Szollosi G.J."/>
            <person name="Szarkandi J.G."/>
            <person name="Papp V."/>
            <person name="Albert L."/>
            <person name="Andreopoulos W."/>
            <person name="Angelini C."/>
            <person name="Antonin V."/>
            <person name="Barry K.W."/>
            <person name="Bougher N.L."/>
            <person name="Buchanan P."/>
            <person name="Buyck B."/>
            <person name="Bense V."/>
            <person name="Catcheside P."/>
            <person name="Chovatia M."/>
            <person name="Cooper J."/>
            <person name="Damon W."/>
            <person name="Desjardin D."/>
            <person name="Finy P."/>
            <person name="Geml J."/>
            <person name="Haridas S."/>
            <person name="Hughes K."/>
            <person name="Justo A."/>
            <person name="Karasinski D."/>
            <person name="Kautmanova I."/>
            <person name="Kiss B."/>
            <person name="Kocsube S."/>
            <person name="Kotiranta H."/>
            <person name="LaButti K.M."/>
            <person name="Lechner B.E."/>
            <person name="Liimatainen K."/>
            <person name="Lipzen A."/>
            <person name="Lukacs Z."/>
            <person name="Mihaltcheva S."/>
            <person name="Morgado L.N."/>
            <person name="Niskanen T."/>
            <person name="Noordeloos M.E."/>
            <person name="Ohm R.A."/>
            <person name="Ortiz-Santana B."/>
            <person name="Ovrebo C."/>
            <person name="Racz N."/>
            <person name="Riley R."/>
            <person name="Savchenko A."/>
            <person name="Shiryaev A."/>
            <person name="Soop K."/>
            <person name="Spirin V."/>
            <person name="Szebenyi C."/>
            <person name="Tomsovsky M."/>
            <person name="Tulloss R.E."/>
            <person name="Uehling J."/>
            <person name="Grigoriev I.V."/>
            <person name="Vagvolgyi C."/>
            <person name="Papp T."/>
            <person name="Martin F.M."/>
            <person name="Miettinen O."/>
            <person name="Hibbett D.S."/>
            <person name="Nagy L.G."/>
        </authorList>
    </citation>
    <scope>NUCLEOTIDE SEQUENCE [LARGE SCALE GENOMIC DNA]</scope>
    <source>
        <strain evidence="9 10">OMC1185</strain>
    </source>
</reference>
<dbReference type="InterPro" id="IPR033370">
    <property type="entry name" value="COG1"/>
</dbReference>
<evidence type="ECO:0000313" key="9">
    <source>
        <dbReference type="EMBL" id="TFK56658.1"/>
    </source>
</evidence>
<dbReference type="PANTHER" id="PTHR31658:SF0">
    <property type="entry name" value="CONSERVED OLIGOMERIC GOLGI COMPLEX SUBUNIT 1"/>
    <property type="match status" value="1"/>
</dbReference>
<proteinExistence type="inferred from homology"/>
<dbReference type="GO" id="GO:0006891">
    <property type="term" value="P:intra-Golgi vesicle-mediated transport"/>
    <property type="evidence" value="ECO:0007669"/>
    <property type="project" value="InterPro"/>
</dbReference>
<evidence type="ECO:0000256" key="1">
    <source>
        <dbReference type="ARBA" id="ARBA00004395"/>
    </source>
</evidence>
<keyword evidence="7" id="KW-0472">Membrane</keyword>
<accession>A0A5C3NKI7</accession>
<dbReference type="Proteomes" id="UP000305948">
    <property type="component" value="Unassembled WGS sequence"/>
</dbReference>
<feature type="region of interest" description="Disordered" evidence="8">
    <location>
        <begin position="164"/>
        <end position="192"/>
    </location>
</feature>
<evidence type="ECO:0000313" key="10">
    <source>
        <dbReference type="Proteomes" id="UP000305948"/>
    </source>
</evidence>